<dbReference type="PATRIC" id="fig|224326.49.peg.1478"/>
<keyword evidence="1" id="KW-0175">Coiled coil</keyword>
<evidence type="ECO:0000259" key="2">
    <source>
        <dbReference type="Pfam" id="PF25672"/>
    </source>
</evidence>
<dbReference type="PIR" id="A70246">
    <property type="entry name" value="A70246"/>
</dbReference>
<dbReference type="HOGENOM" id="CLU_077087_1_0_12"/>
<proteinExistence type="predicted"/>
<dbReference type="EnsemblBacteria" id="AAC66096">
    <property type="protein sequence ID" value="AAC66096"/>
    <property type="gene ID" value="BB_J08"/>
</dbReference>
<protein>
    <submittedName>
        <fullName evidence="3">Surface protein</fullName>
    </submittedName>
</protein>
<dbReference type="InterPro" id="IPR057717">
    <property type="entry name" value="BBH37-like_helical"/>
</dbReference>
<dbReference type="Pfam" id="PF25672">
    <property type="entry name" value="BBH37"/>
    <property type="match status" value="1"/>
</dbReference>
<name>O50764_BORBU</name>
<geneLocation type="plasmid" evidence="3 4">
    <name>lp38</name>
</geneLocation>
<dbReference type="Proteomes" id="UP000001807">
    <property type="component" value="Plasmid lp38"/>
</dbReference>
<organism evidence="3 4">
    <name type="scientific">Borreliella burgdorferi (strain ATCC 35210 / DSM 4680 / CIP 102532 / B31)</name>
    <name type="common">Borrelia burgdorferi</name>
    <dbReference type="NCBI Taxonomy" id="224326"/>
    <lineage>
        <taxon>Bacteria</taxon>
        <taxon>Pseudomonadati</taxon>
        <taxon>Spirochaetota</taxon>
        <taxon>Spirochaetia</taxon>
        <taxon>Spirochaetales</taxon>
        <taxon>Borreliaceae</taxon>
        <taxon>Borreliella</taxon>
    </lineage>
</organism>
<evidence type="ECO:0000313" key="3">
    <source>
        <dbReference type="EMBL" id="AAC66096.1"/>
    </source>
</evidence>
<dbReference type="AlphaFoldDB" id="O50764"/>
<reference evidence="3 4" key="1">
    <citation type="journal article" date="1997" name="Nature">
        <title>Genomic sequence of a Lyme disease spirochaete, Borrelia burgdorferi.</title>
        <authorList>
            <person name="Fraser C.M."/>
            <person name="Casjens S."/>
            <person name="Huang W.M."/>
            <person name="Sutton G.G."/>
            <person name="Clayton R."/>
            <person name="Lathigra R."/>
            <person name="White O."/>
            <person name="Ketchum K.A."/>
            <person name="Dodson R."/>
            <person name="Hickey E.K."/>
            <person name="Gwinn M."/>
            <person name="Dougherty B."/>
            <person name="Tomb J.F."/>
            <person name="Fleischmann R.D."/>
            <person name="Richardson D."/>
            <person name="Peterson J."/>
            <person name="Kerlavage A.R."/>
            <person name="Quackenbush J."/>
            <person name="Salzberg S."/>
            <person name="Hanson M."/>
            <person name="van Vugt R."/>
            <person name="Palmer N."/>
            <person name="Adams M.D."/>
            <person name="Gocayne J."/>
            <person name="Weidman J."/>
            <person name="Utterback T."/>
            <person name="Watthey L."/>
            <person name="McDonald L."/>
            <person name="Artiach P."/>
            <person name="Bowman C."/>
            <person name="Garland S."/>
            <person name="Fuji C."/>
            <person name="Cotton M.D."/>
            <person name="Horst K."/>
            <person name="Roberts K."/>
            <person name="Hatch B."/>
            <person name="Smith H.O."/>
            <person name="Venter J.C."/>
        </authorList>
    </citation>
    <scope>NUCLEOTIDE SEQUENCE [LARGE SCALE GENOMIC DNA]</scope>
    <source>
        <strain evidence="4">ATCC 35210 / DSM 4680 / CIP 102532 / B31</strain>
    </source>
</reference>
<evidence type="ECO:0000256" key="1">
    <source>
        <dbReference type="SAM" id="Coils"/>
    </source>
</evidence>
<feature type="coiled-coil region" evidence="1">
    <location>
        <begin position="247"/>
        <end position="278"/>
    </location>
</feature>
<dbReference type="NCBIfam" id="NF033721">
    <property type="entry name" value="P12_lipo"/>
    <property type="match status" value="1"/>
</dbReference>
<dbReference type="InterPro" id="IPR058057">
    <property type="entry name" value="BBH37-like"/>
</dbReference>
<sequence length="306" mass="34640">MFLYTLLTIGLISCNLDSKLPNKEQKNNNDIKETLGSSVQENALNNLYGNQEEKKDFKNFEELKDESLIALAKSLASTRPTTVGNIESAVLPVGHVVSLETSANKVSIPTISIKHNQKKEIKKEDLSPSTKEEKKADKAIKDIENLIRDSGFPELIESMYSLKHEYTLIRNNFYDVITKIRNKKTSLIKNGRNNRDKIKELTQLQNNLKIVDELDEIMVHIDIAEQEIRSAAFFFNEAKEILKEGIIKRLESENKVASQLARQALNKVEDALKSLEASSSKRGLAMGRRRIIKELIENAKTVLSKS</sequence>
<gene>
    <name evidence="3" type="ordered locus">BB_J08</name>
</gene>
<evidence type="ECO:0000313" key="4">
    <source>
        <dbReference type="Proteomes" id="UP000001807"/>
    </source>
</evidence>
<dbReference type="OrthoDB" id="352801at2"/>
<feature type="domain" description="BBH37-like helical" evidence="2">
    <location>
        <begin position="125"/>
        <end position="306"/>
    </location>
</feature>
<keyword evidence="3" id="KW-0614">Plasmid</keyword>
<dbReference type="KEGG" id="bbu:BB_J08"/>
<accession>O50764</accession>
<keyword evidence="4" id="KW-1185">Reference proteome</keyword>
<dbReference type="EMBL" id="AE000787">
    <property type="protein sequence ID" value="AAC66096.1"/>
    <property type="molecule type" value="Genomic_DNA"/>
</dbReference>
<dbReference type="RefSeq" id="WP_010890357.1">
    <property type="nucleotide sequence ID" value="NC_001856.1"/>
</dbReference>